<feature type="domain" description="SCP2" evidence="1">
    <location>
        <begin position="114"/>
        <end position="182"/>
    </location>
</feature>
<name>A0A1H8EU13_9EURY</name>
<dbReference type="Gene3D" id="3.30.1050.10">
    <property type="entry name" value="SCP2 sterol-binding domain"/>
    <property type="match status" value="1"/>
</dbReference>
<dbReference type="EMBL" id="FOCX01000002">
    <property type="protein sequence ID" value="SEN22969.1"/>
    <property type="molecule type" value="Genomic_DNA"/>
</dbReference>
<dbReference type="AlphaFoldDB" id="A0A1H8EU13"/>
<organism evidence="2 3">
    <name type="scientific">Halorientalis persicus</name>
    <dbReference type="NCBI Taxonomy" id="1367881"/>
    <lineage>
        <taxon>Archaea</taxon>
        <taxon>Methanobacteriati</taxon>
        <taxon>Methanobacteriota</taxon>
        <taxon>Stenosarchaea group</taxon>
        <taxon>Halobacteria</taxon>
        <taxon>Halobacteriales</taxon>
        <taxon>Haloarculaceae</taxon>
        <taxon>Halorientalis</taxon>
    </lineage>
</organism>
<dbReference type="InterPro" id="IPR003033">
    <property type="entry name" value="SCP2_sterol-bd_dom"/>
</dbReference>
<dbReference type="Pfam" id="PF02036">
    <property type="entry name" value="SCP2"/>
    <property type="match status" value="1"/>
</dbReference>
<dbReference type="InterPro" id="IPR036527">
    <property type="entry name" value="SCP2_sterol-bd_dom_sf"/>
</dbReference>
<gene>
    <name evidence="2" type="ORF">SAMN05216388_1002108</name>
</gene>
<keyword evidence="3" id="KW-1185">Reference proteome</keyword>
<evidence type="ECO:0000313" key="3">
    <source>
        <dbReference type="Proteomes" id="UP000198775"/>
    </source>
</evidence>
<reference evidence="3" key="1">
    <citation type="submission" date="2016-10" db="EMBL/GenBank/DDBJ databases">
        <authorList>
            <person name="Varghese N."/>
            <person name="Submissions S."/>
        </authorList>
    </citation>
    <scope>NUCLEOTIDE SEQUENCE [LARGE SCALE GENOMIC DNA]</scope>
    <source>
        <strain evidence="3">IBRC-M 10043</strain>
    </source>
</reference>
<accession>A0A1H8EU13</accession>
<sequence length="191" mass="20713">MGETMSDELITRVEETLDKDEAQLKDDLPDLLNDIQGQETELIKENPEVFAKVIGRMDDIDIANFYEDEPEAGNQFQDLLWTGVNVLVEENPEIKDQIAADITANFEADDCPMEGHLDVNAGEETITGGSGPVADPDLTLTGPADTLTGLITGGIDPVQGFMQQQYELDGSVQKGTQLASVMGEITDNVPN</sequence>
<proteinExistence type="predicted"/>
<protein>
    <submittedName>
        <fullName evidence="2">SCP-2 sterol transfer family protein</fullName>
    </submittedName>
</protein>
<evidence type="ECO:0000313" key="2">
    <source>
        <dbReference type="EMBL" id="SEN22969.1"/>
    </source>
</evidence>
<dbReference type="Proteomes" id="UP000198775">
    <property type="component" value="Unassembled WGS sequence"/>
</dbReference>
<evidence type="ECO:0000259" key="1">
    <source>
        <dbReference type="Pfam" id="PF02036"/>
    </source>
</evidence>
<dbReference type="SUPFAM" id="SSF55718">
    <property type="entry name" value="SCP-like"/>
    <property type="match status" value="1"/>
</dbReference>